<sequence>MRWEELEDALEVLETEREYDGYFCSIKAAVIIVILGSLCDLQSVKKIHAWATTEHVRKFLEETFGIKRIPCYWWLLSLLGIIRPESLNECMKQWVASVVPELAAKLEAEENEQSKQKKKTLTIAIDGKEIRSTGKMKKYDNPLHIISAQIGELGLTLAQRT</sequence>
<proteinExistence type="predicted"/>
<evidence type="ECO:0008006" key="3">
    <source>
        <dbReference type="Google" id="ProtNLM"/>
    </source>
</evidence>
<feature type="non-terminal residue" evidence="1">
    <location>
        <position position="161"/>
    </location>
</feature>
<name>U1GX83_TRESO</name>
<reference evidence="1 2" key="1">
    <citation type="submission" date="2013-08" db="EMBL/GenBank/DDBJ databases">
        <authorList>
            <person name="Durkin A.S."/>
            <person name="Haft D.R."/>
            <person name="McCorrison J."/>
            <person name="Torralba M."/>
            <person name="Gillis M."/>
            <person name="Haft D.H."/>
            <person name="Methe B."/>
            <person name="Sutton G."/>
            <person name="Nelson K.E."/>
        </authorList>
    </citation>
    <scope>NUCLEOTIDE SEQUENCE [LARGE SCALE GENOMIC DNA]</scope>
    <source>
        <strain evidence="1 2">VPI DR56BR1116</strain>
    </source>
</reference>
<dbReference type="AlphaFoldDB" id="U1GX83"/>
<gene>
    <name evidence="1" type="ORF">HMPREF1325_0571</name>
</gene>
<protein>
    <recommendedName>
        <fullName evidence="3">DDE Tnp 1-associated</fullName>
    </recommendedName>
</protein>
<comment type="caution">
    <text evidence="1">The sequence shown here is derived from an EMBL/GenBank/DDBJ whole genome shotgun (WGS) entry which is preliminary data.</text>
</comment>
<organism evidence="1 2">
    <name type="scientific">Treponema socranskii subsp. socranskii VPI DR56BR1116 = ATCC 35536</name>
    <dbReference type="NCBI Taxonomy" id="1125725"/>
    <lineage>
        <taxon>Bacteria</taxon>
        <taxon>Pseudomonadati</taxon>
        <taxon>Spirochaetota</taxon>
        <taxon>Spirochaetia</taxon>
        <taxon>Spirochaetales</taxon>
        <taxon>Treponemataceae</taxon>
        <taxon>Treponema</taxon>
    </lineage>
</organism>
<accession>U1GX83</accession>
<dbReference type="Proteomes" id="UP000016412">
    <property type="component" value="Unassembled WGS sequence"/>
</dbReference>
<evidence type="ECO:0000313" key="1">
    <source>
        <dbReference type="EMBL" id="ERF61154.1"/>
    </source>
</evidence>
<dbReference type="eggNOG" id="COG5433">
    <property type="taxonomic scope" value="Bacteria"/>
</dbReference>
<evidence type="ECO:0000313" key="2">
    <source>
        <dbReference type="Proteomes" id="UP000016412"/>
    </source>
</evidence>
<dbReference type="EMBL" id="AUZJ01000016">
    <property type="protein sequence ID" value="ERF61154.1"/>
    <property type="molecule type" value="Genomic_DNA"/>
</dbReference>